<comment type="caution">
    <text evidence="2">The sequence shown here is derived from an EMBL/GenBank/DDBJ whole genome shotgun (WGS) entry which is preliminary data.</text>
</comment>
<feature type="region of interest" description="Disordered" evidence="1">
    <location>
        <begin position="1"/>
        <end position="32"/>
    </location>
</feature>
<reference evidence="2 3" key="1">
    <citation type="submission" date="2020-08" db="EMBL/GenBank/DDBJ databases">
        <title>Sequencing the genomes of 1000 actinobacteria strains.</title>
        <authorList>
            <person name="Klenk H.-P."/>
        </authorList>
    </citation>
    <scope>NUCLEOTIDE SEQUENCE [LARGE SCALE GENOMIC DNA]</scope>
    <source>
        <strain evidence="2 3">DSM 102030</strain>
    </source>
</reference>
<evidence type="ECO:0000256" key="1">
    <source>
        <dbReference type="SAM" id="MobiDB-lite"/>
    </source>
</evidence>
<name>A0A7W7RDB7_9ACTN</name>
<feature type="compositionally biased region" description="Basic and acidic residues" evidence="1">
    <location>
        <begin position="23"/>
        <end position="32"/>
    </location>
</feature>
<proteinExistence type="predicted"/>
<keyword evidence="3" id="KW-1185">Reference proteome</keyword>
<dbReference type="EMBL" id="JACHJT010000001">
    <property type="protein sequence ID" value="MBB4929899.1"/>
    <property type="molecule type" value="Genomic_DNA"/>
</dbReference>
<accession>A0A7W7RDB7</accession>
<gene>
    <name evidence="2" type="ORF">F4561_000719</name>
</gene>
<evidence type="ECO:0000313" key="2">
    <source>
        <dbReference type="EMBL" id="MBB4929899.1"/>
    </source>
</evidence>
<sequence length="32" mass="3360">MAIGPDEEPPPGALPGTVVSFEELLRPEANEP</sequence>
<dbReference type="Proteomes" id="UP000523007">
    <property type="component" value="Unassembled WGS sequence"/>
</dbReference>
<dbReference type="AlphaFoldDB" id="A0A7W7RDB7"/>
<evidence type="ECO:0000313" key="3">
    <source>
        <dbReference type="Proteomes" id="UP000523007"/>
    </source>
</evidence>
<organism evidence="2 3">
    <name type="scientific">Lipingzhangella halophila</name>
    <dbReference type="NCBI Taxonomy" id="1783352"/>
    <lineage>
        <taxon>Bacteria</taxon>
        <taxon>Bacillati</taxon>
        <taxon>Actinomycetota</taxon>
        <taxon>Actinomycetes</taxon>
        <taxon>Streptosporangiales</taxon>
        <taxon>Nocardiopsidaceae</taxon>
        <taxon>Lipingzhangella</taxon>
    </lineage>
</organism>
<protein>
    <submittedName>
        <fullName evidence="2">Uncharacterized protein</fullName>
    </submittedName>
</protein>